<comment type="caution">
    <text evidence="1">The sequence shown here is derived from an EMBL/GenBank/DDBJ whole genome shotgun (WGS) entry which is preliminary data.</text>
</comment>
<name>A0ACB9DUL5_CICIN</name>
<evidence type="ECO:0000313" key="1">
    <source>
        <dbReference type="EMBL" id="KAI3750374.1"/>
    </source>
</evidence>
<reference evidence="2" key="1">
    <citation type="journal article" date="2022" name="Mol. Ecol. Resour.">
        <title>The genomes of chicory, endive, great burdock and yacon provide insights into Asteraceae palaeo-polyploidization history and plant inulin production.</title>
        <authorList>
            <person name="Fan W."/>
            <person name="Wang S."/>
            <person name="Wang H."/>
            <person name="Wang A."/>
            <person name="Jiang F."/>
            <person name="Liu H."/>
            <person name="Zhao H."/>
            <person name="Xu D."/>
            <person name="Zhang Y."/>
        </authorList>
    </citation>
    <scope>NUCLEOTIDE SEQUENCE [LARGE SCALE GENOMIC DNA]</scope>
    <source>
        <strain evidence="2">cv. Punajuju</strain>
    </source>
</reference>
<keyword evidence="2" id="KW-1185">Reference proteome</keyword>
<organism evidence="1 2">
    <name type="scientific">Cichorium intybus</name>
    <name type="common">Chicory</name>
    <dbReference type="NCBI Taxonomy" id="13427"/>
    <lineage>
        <taxon>Eukaryota</taxon>
        <taxon>Viridiplantae</taxon>
        <taxon>Streptophyta</taxon>
        <taxon>Embryophyta</taxon>
        <taxon>Tracheophyta</taxon>
        <taxon>Spermatophyta</taxon>
        <taxon>Magnoliopsida</taxon>
        <taxon>eudicotyledons</taxon>
        <taxon>Gunneridae</taxon>
        <taxon>Pentapetalae</taxon>
        <taxon>asterids</taxon>
        <taxon>campanulids</taxon>
        <taxon>Asterales</taxon>
        <taxon>Asteraceae</taxon>
        <taxon>Cichorioideae</taxon>
        <taxon>Cichorieae</taxon>
        <taxon>Cichoriinae</taxon>
        <taxon>Cichorium</taxon>
    </lineage>
</organism>
<reference evidence="1 2" key="2">
    <citation type="journal article" date="2022" name="Mol. Ecol. Resour.">
        <title>The genomes of chicory, endive, great burdock and yacon provide insights into Asteraceae paleo-polyploidization history and plant inulin production.</title>
        <authorList>
            <person name="Fan W."/>
            <person name="Wang S."/>
            <person name="Wang H."/>
            <person name="Wang A."/>
            <person name="Jiang F."/>
            <person name="Liu H."/>
            <person name="Zhao H."/>
            <person name="Xu D."/>
            <person name="Zhang Y."/>
        </authorList>
    </citation>
    <scope>NUCLEOTIDE SEQUENCE [LARGE SCALE GENOMIC DNA]</scope>
    <source>
        <strain evidence="2">cv. Punajuju</strain>
        <tissue evidence="1">Leaves</tissue>
    </source>
</reference>
<accession>A0ACB9DUL5</accession>
<sequence length="77" mass="8823">MRKDVLCGDFQLNYGDLRLDYQVLAPKSSFQASTRKNTKVAIKFKKITILPLQVLMTSLLHTSCMERLVLEHVKAVQ</sequence>
<evidence type="ECO:0000313" key="2">
    <source>
        <dbReference type="Proteomes" id="UP001055811"/>
    </source>
</evidence>
<protein>
    <submittedName>
        <fullName evidence="1">Uncharacterized protein</fullName>
    </submittedName>
</protein>
<dbReference type="Proteomes" id="UP001055811">
    <property type="component" value="Linkage Group LG04"/>
</dbReference>
<proteinExistence type="predicted"/>
<gene>
    <name evidence="1" type="ORF">L2E82_21008</name>
</gene>
<dbReference type="EMBL" id="CM042012">
    <property type="protein sequence ID" value="KAI3750374.1"/>
    <property type="molecule type" value="Genomic_DNA"/>
</dbReference>